<feature type="non-terminal residue" evidence="1">
    <location>
        <position position="1"/>
    </location>
</feature>
<dbReference type="Proteomes" id="UP000243858">
    <property type="component" value="Chromosome 21"/>
</dbReference>
<sequence length="114" mass="12684">WSGELSSSSPGSGPWSSLSLEIPGPGAHHHCASWGPGASPKNLFLDMLCSNLWHHSSNSLQYTYSFLGRSSGADWLQREGNCFTFIFLGHFQIRIAETYFNISSPKYALEVHFF</sequence>
<reference evidence="1 2" key="1">
    <citation type="journal article" date="2004" name="Nature">
        <title>DNA sequence and comparative analysis of chimpanzee chromosome 22.</title>
        <authorList>
            <person name="Watanabe H."/>
            <person name="Fujiyama A."/>
            <person name="Hattori M."/>
            <person name="Taylor T.D."/>
            <person name="Toyoda A."/>
            <person name="Kuroki Y."/>
            <person name="Noguchi H."/>
            <person name="BenKahla A."/>
            <person name="Lehrach H."/>
            <person name="Sudbrak R."/>
            <person name="Kube M."/>
            <person name="Taenzer S."/>
            <person name="Galgoczy P."/>
            <person name="Platzer M."/>
            <person name="Scharfe M."/>
            <person name="Nordsiek G."/>
            <person name="Bloecker H."/>
            <person name="Hellmann I."/>
            <person name="Khaitovich P."/>
            <person name="Paabo S."/>
            <person name="Reinhardt R."/>
            <person name="Zheng H.-J."/>
            <person name="Zhang X.-L."/>
            <person name="Zhu G.-F."/>
            <person name="Wang B.-F."/>
            <person name="Fu G."/>
            <person name="Ren S.-X."/>
            <person name="Zhao G.-P."/>
            <person name="Chen Z."/>
            <person name="Lee Y.-S."/>
            <person name="Cheong J.-E."/>
            <person name="Choi S.-H."/>
            <person name="Wu K.-M."/>
            <person name="Liu T.-T."/>
            <person name="Hsiao K.-J."/>
            <person name="Tsai S.-F."/>
            <person name="Kim C.-G."/>
            <person name="Oota S."/>
            <person name="Kitano T."/>
            <person name="Kohara Y."/>
            <person name="Saitou N."/>
            <person name="Park H.-S."/>
            <person name="Wang S.-Y."/>
            <person name="Yaspo M.-L."/>
            <person name="Sakaki Y."/>
        </authorList>
    </citation>
    <scope>NUCLEOTIDE SEQUENCE [LARGE SCALE GENOMIC DNA]</scope>
</reference>
<name>Q1MT14_PANTR</name>
<organism evidence="1 2">
    <name type="scientific">Pan troglodytes</name>
    <name type="common">Chimpanzee</name>
    <dbReference type="NCBI Taxonomy" id="9598"/>
    <lineage>
        <taxon>Eukaryota</taxon>
        <taxon>Metazoa</taxon>
        <taxon>Chordata</taxon>
        <taxon>Craniata</taxon>
        <taxon>Vertebrata</taxon>
        <taxon>Euteleostomi</taxon>
        <taxon>Mammalia</taxon>
        <taxon>Eutheria</taxon>
        <taxon>Euarchontoglires</taxon>
        <taxon>Primates</taxon>
        <taxon>Haplorrhini</taxon>
        <taxon>Catarrhini</taxon>
        <taxon>Hominidae</taxon>
        <taxon>Pan</taxon>
    </lineage>
</organism>
<accession>Q1MT14</accession>
<evidence type="ECO:0000313" key="1">
    <source>
        <dbReference type="EMBL" id="CAJ98663.1"/>
    </source>
</evidence>
<dbReference type="EMBL" id="AL954220">
    <property type="protein sequence ID" value="CAJ98663.1"/>
    <property type="molecule type" value="Genomic_DNA"/>
</dbReference>
<proteinExistence type="predicted"/>
<evidence type="ECO:0000313" key="2">
    <source>
        <dbReference type="Proteomes" id="UP000243858"/>
    </source>
</evidence>
<gene>
    <name evidence="1" type="primary">C21orf24</name>
</gene>
<dbReference type="AlphaFoldDB" id="Q1MT14"/>
<protein>
    <submittedName>
        <fullName evidence="1">Spliced partial mRNA</fullName>
    </submittedName>
</protein>